<proteinExistence type="predicted"/>
<dbReference type="GO" id="GO:0008270">
    <property type="term" value="F:zinc ion binding"/>
    <property type="evidence" value="ECO:0007669"/>
    <property type="project" value="UniProtKB-KW"/>
</dbReference>
<comment type="subcellular location">
    <subcellularLocation>
        <location evidence="1">Nucleus</location>
    </subcellularLocation>
</comment>
<evidence type="ECO:0000313" key="7">
    <source>
        <dbReference type="EMBL" id="CAG7785243.1"/>
    </source>
</evidence>
<evidence type="ECO:0000256" key="2">
    <source>
        <dbReference type="ARBA" id="ARBA00022723"/>
    </source>
</evidence>
<keyword evidence="4" id="KW-0862">Zinc</keyword>
<feature type="compositionally biased region" description="Low complexity" evidence="6">
    <location>
        <begin position="121"/>
        <end position="130"/>
    </location>
</feature>
<organism evidence="7 8">
    <name type="scientific">Allacma fusca</name>
    <dbReference type="NCBI Taxonomy" id="39272"/>
    <lineage>
        <taxon>Eukaryota</taxon>
        <taxon>Metazoa</taxon>
        <taxon>Ecdysozoa</taxon>
        <taxon>Arthropoda</taxon>
        <taxon>Hexapoda</taxon>
        <taxon>Collembola</taxon>
        <taxon>Symphypleona</taxon>
        <taxon>Sminthuridae</taxon>
        <taxon>Allacma</taxon>
    </lineage>
</organism>
<dbReference type="AlphaFoldDB" id="A0A8J2KAJ8"/>
<gene>
    <name evidence="7" type="ORF">AFUS01_LOCUS23877</name>
</gene>
<dbReference type="GO" id="GO:0005634">
    <property type="term" value="C:nucleus"/>
    <property type="evidence" value="ECO:0007669"/>
    <property type="project" value="UniProtKB-SubCell"/>
</dbReference>
<feature type="compositionally biased region" description="Acidic residues" evidence="6">
    <location>
        <begin position="110"/>
        <end position="120"/>
    </location>
</feature>
<dbReference type="EMBL" id="CAJVCH010292122">
    <property type="protein sequence ID" value="CAG7785243.1"/>
    <property type="molecule type" value="Genomic_DNA"/>
</dbReference>
<dbReference type="InterPro" id="IPR052035">
    <property type="entry name" value="ZnF_BED_domain_contain"/>
</dbReference>
<keyword evidence="8" id="KW-1185">Reference proteome</keyword>
<evidence type="ECO:0000256" key="3">
    <source>
        <dbReference type="ARBA" id="ARBA00022771"/>
    </source>
</evidence>
<keyword evidence="2" id="KW-0479">Metal-binding</keyword>
<keyword evidence="3" id="KW-0863">Zinc-finger</keyword>
<comment type="caution">
    <text evidence="7">The sequence shown here is derived from an EMBL/GenBank/DDBJ whole genome shotgun (WGS) entry which is preliminary data.</text>
</comment>
<dbReference type="PANTHER" id="PTHR46481">
    <property type="entry name" value="ZINC FINGER BED DOMAIN-CONTAINING PROTEIN 4"/>
    <property type="match status" value="1"/>
</dbReference>
<keyword evidence="5" id="KW-0539">Nucleus</keyword>
<reference evidence="7" key="1">
    <citation type="submission" date="2021-06" db="EMBL/GenBank/DDBJ databases">
        <authorList>
            <person name="Hodson N. C."/>
            <person name="Mongue J. A."/>
            <person name="Jaron S. K."/>
        </authorList>
    </citation>
    <scope>NUCLEOTIDE SEQUENCE</scope>
</reference>
<sequence>MEKLFSADTLKRKIVSLYDARKNLIIKKLQANSSPVRTNAPVLAITTDNASNCNTMFEEFSFFARQKGLEFDTKNNRVRCLAHIVNLACKDAIAVLKKLSVTEVLTYESTESESETDDNVDSISSDSVTNGFNSSNEDEPVPESPPDNKMSLYDRIGKSIQKSRRSSILRDSFKQSCRFIKLKHKHLLLDMEVRWNTTHCMLKRLKEMRQAFEHLLSNEPTLRCYQLSSEEWDLIDEMIELLEPFWKMPLYNHLENFKFENGKGVDVCKAATSACEKLNKYYPTSDGLVYVMGLLLDPRCKTEWYKSVGIPSKVSKQNKKMALDYWDKFYKPKDGNALEPKNTSDILAAQFKIMTALLGGRNMKSATLRWHAWHVTFLLFPVLVFLLKEPSLLPPIC</sequence>
<evidence type="ECO:0000256" key="4">
    <source>
        <dbReference type="ARBA" id="ARBA00022833"/>
    </source>
</evidence>
<evidence type="ECO:0000313" key="8">
    <source>
        <dbReference type="Proteomes" id="UP000708208"/>
    </source>
</evidence>
<accession>A0A8J2KAJ8</accession>
<feature type="region of interest" description="Disordered" evidence="6">
    <location>
        <begin position="110"/>
        <end position="150"/>
    </location>
</feature>
<evidence type="ECO:0000256" key="6">
    <source>
        <dbReference type="SAM" id="MobiDB-lite"/>
    </source>
</evidence>
<name>A0A8J2KAJ8_9HEXA</name>
<dbReference type="Proteomes" id="UP000708208">
    <property type="component" value="Unassembled WGS sequence"/>
</dbReference>
<dbReference type="OrthoDB" id="117690at2759"/>
<evidence type="ECO:0000256" key="5">
    <source>
        <dbReference type="ARBA" id="ARBA00023242"/>
    </source>
</evidence>
<dbReference type="PANTHER" id="PTHR46481:SF10">
    <property type="entry name" value="ZINC FINGER BED DOMAIN-CONTAINING PROTEIN 39"/>
    <property type="match status" value="1"/>
</dbReference>
<protein>
    <submittedName>
        <fullName evidence="7">Uncharacterized protein</fullName>
    </submittedName>
</protein>
<evidence type="ECO:0000256" key="1">
    <source>
        <dbReference type="ARBA" id="ARBA00004123"/>
    </source>
</evidence>